<dbReference type="InterPro" id="IPR036374">
    <property type="entry name" value="OxRdtase_Mopterin-bd_sf"/>
</dbReference>
<evidence type="ECO:0000313" key="3">
    <source>
        <dbReference type="Proteomes" id="UP001519343"/>
    </source>
</evidence>
<dbReference type="SUPFAM" id="SSF56524">
    <property type="entry name" value="Oxidoreductase molybdopterin-binding domain"/>
    <property type="match status" value="1"/>
</dbReference>
<accession>A0ABS4GY82</accession>
<dbReference type="Gene3D" id="3.90.420.10">
    <property type="entry name" value="Oxidoreductase, molybdopterin-binding domain"/>
    <property type="match status" value="1"/>
</dbReference>
<name>A0ABS4GY82_9BACL</name>
<gene>
    <name evidence="2" type="ORF">J2Z37_005087</name>
</gene>
<reference evidence="2 3" key="1">
    <citation type="submission" date="2021-03" db="EMBL/GenBank/DDBJ databases">
        <title>Genomic Encyclopedia of Type Strains, Phase IV (KMG-IV): sequencing the most valuable type-strain genomes for metagenomic binning, comparative biology and taxonomic classification.</title>
        <authorList>
            <person name="Goeker M."/>
        </authorList>
    </citation>
    <scope>NUCLEOTIDE SEQUENCE [LARGE SCALE GENOMIC DNA]</scope>
    <source>
        <strain evidence="2 3">DSM 24738</strain>
    </source>
</reference>
<dbReference type="RefSeq" id="WP_342453887.1">
    <property type="nucleotide sequence ID" value="NZ_JAGGKT010000038.1"/>
</dbReference>
<keyword evidence="3" id="KW-1185">Reference proteome</keyword>
<evidence type="ECO:0000313" key="2">
    <source>
        <dbReference type="EMBL" id="MBP1935067.1"/>
    </source>
</evidence>
<comment type="caution">
    <text evidence="2">The sequence shown here is derived from an EMBL/GenBank/DDBJ whole genome shotgun (WGS) entry which is preliminary data.</text>
</comment>
<dbReference type="Proteomes" id="UP001519343">
    <property type="component" value="Unassembled WGS sequence"/>
</dbReference>
<evidence type="ECO:0000259" key="1">
    <source>
        <dbReference type="Pfam" id="PF00174"/>
    </source>
</evidence>
<feature type="domain" description="Oxidoreductase molybdopterin-binding" evidence="1">
    <location>
        <begin position="47"/>
        <end position="123"/>
    </location>
</feature>
<organism evidence="2 3">
    <name type="scientific">Ammoniphilus resinae</name>
    <dbReference type="NCBI Taxonomy" id="861532"/>
    <lineage>
        <taxon>Bacteria</taxon>
        <taxon>Bacillati</taxon>
        <taxon>Bacillota</taxon>
        <taxon>Bacilli</taxon>
        <taxon>Bacillales</taxon>
        <taxon>Paenibacillaceae</taxon>
        <taxon>Aneurinibacillus group</taxon>
        <taxon>Ammoniphilus</taxon>
    </lineage>
</organism>
<sequence length="126" mass="14385">MSDWKVTVTDLKHQSFRCSFEDFENWKDPSIPVEDFAPRKNGEAVFVGRVLEEMGVDSDYTHLVFKAGDGFEQKISKEDVSTAFLLFKQKGEPLKKGYPTRLFVPSSESDCLNVKAVVEISLLREF</sequence>
<protein>
    <submittedName>
        <fullName evidence="2">DMSO/TMAO reductase YedYZ molybdopterin-dependent catalytic subunit</fullName>
    </submittedName>
</protein>
<proteinExistence type="predicted"/>
<dbReference type="InterPro" id="IPR000572">
    <property type="entry name" value="OxRdtase_Mopterin-bd_dom"/>
</dbReference>
<dbReference type="Pfam" id="PF00174">
    <property type="entry name" value="Oxidored_molyb"/>
    <property type="match status" value="1"/>
</dbReference>
<dbReference type="EMBL" id="JAGGKT010000038">
    <property type="protein sequence ID" value="MBP1935067.1"/>
    <property type="molecule type" value="Genomic_DNA"/>
</dbReference>